<keyword evidence="1" id="KW-0812">Transmembrane</keyword>
<keyword evidence="1" id="KW-0472">Membrane</keyword>
<proteinExistence type="predicted"/>
<sequence>MAKLQKNLASINAKMRLLVPKKVSEDDKLIEYDALLLDRFLGILQGLHGDDVRETVIIIISSIILAISSQKLYAKHTISLLLSRKSLSGDNIPSRMLQQIKLCVVVSIIISLYLLLSVCLLCDRGAQSVLAE</sequence>
<protein>
    <submittedName>
        <fullName evidence="2">Uncharacterized protein</fullName>
    </submittedName>
</protein>
<keyword evidence="1" id="KW-1133">Transmembrane helix</keyword>
<organism evidence="2 3">
    <name type="scientific">Sphagnum troendelagicum</name>
    <dbReference type="NCBI Taxonomy" id="128251"/>
    <lineage>
        <taxon>Eukaryota</taxon>
        <taxon>Viridiplantae</taxon>
        <taxon>Streptophyta</taxon>
        <taxon>Embryophyta</taxon>
        <taxon>Bryophyta</taxon>
        <taxon>Sphagnophytina</taxon>
        <taxon>Sphagnopsida</taxon>
        <taxon>Sphagnales</taxon>
        <taxon>Sphagnaceae</taxon>
        <taxon>Sphagnum</taxon>
    </lineage>
</organism>
<accession>A0ABP0U7K7</accession>
<evidence type="ECO:0000313" key="2">
    <source>
        <dbReference type="EMBL" id="CAK9214063.1"/>
    </source>
</evidence>
<name>A0ABP0U7K7_9BRYO</name>
<dbReference type="Proteomes" id="UP001497512">
    <property type="component" value="Chromosome 2"/>
</dbReference>
<keyword evidence="3" id="KW-1185">Reference proteome</keyword>
<evidence type="ECO:0000256" key="1">
    <source>
        <dbReference type="SAM" id="Phobius"/>
    </source>
</evidence>
<evidence type="ECO:0000313" key="3">
    <source>
        <dbReference type="Proteomes" id="UP001497512"/>
    </source>
</evidence>
<feature type="transmembrane region" description="Helical" evidence="1">
    <location>
        <begin position="102"/>
        <end position="126"/>
    </location>
</feature>
<reference evidence="2" key="1">
    <citation type="submission" date="2024-02" db="EMBL/GenBank/DDBJ databases">
        <authorList>
            <consortium name="ELIXIR-Norway"/>
            <consortium name="Elixir Norway"/>
        </authorList>
    </citation>
    <scope>NUCLEOTIDE SEQUENCE</scope>
</reference>
<dbReference type="EMBL" id="OZ019894">
    <property type="protein sequence ID" value="CAK9214063.1"/>
    <property type="molecule type" value="Genomic_DNA"/>
</dbReference>
<gene>
    <name evidence="2" type="ORF">CSSPTR1EN2_LOCUS12044</name>
</gene>